<reference evidence="11 12" key="1">
    <citation type="submission" date="2019-10" db="EMBL/GenBank/DDBJ databases">
        <title>Genome Sequences from Six Type Strain Members of the Archaeal Family Sulfolobaceae: Acidianus ambivalens, Acidianus infernus, Metallosphaera prunae, Stygiolobus azoricus, Sulfolobus metallicus, and Sulfurisphaera ohwakuensis.</title>
        <authorList>
            <person name="Counts J.A."/>
            <person name="Kelly R.M."/>
        </authorList>
    </citation>
    <scope>NUCLEOTIDE SEQUENCE [LARGE SCALE GENOMIC DNA]</scope>
    <source>
        <strain evidence="11 12">TA-1</strain>
    </source>
</reference>
<sequence>MRVSIIGVGKIGYAILKGVKSLNVEIIGTGRSEETLDKIKKEGVEATRDNEYAIKKSDIIILAVKPQHFHSILDKVSKTAWEGKKVVSVMAGIRISTLTRLTNAKVYRAMPNINAVIGKATTALAEERDEEVERIFRTIGNVYWIPEELFDAWTAIIGSGPAFVAEIIDAFALGAVACGMPRELAYQAILDMVEGTVYTLRKDKTHPVLLRDQVTTPAGTTIRGLMVMESEGIKSAIIKTIEAAYQRSMAIGKEIDKMY</sequence>
<evidence type="ECO:0000256" key="3">
    <source>
        <dbReference type="ARBA" id="ARBA00023002"/>
    </source>
</evidence>
<comment type="catalytic activity">
    <reaction evidence="4">
        <text>L-proline + NAD(+) = (S)-1-pyrroline-5-carboxylate + NADH + 2 H(+)</text>
        <dbReference type="Rhea" id="RHEA:14105"/>
        <dbReference type="ChEBI" id="CHEBI:15378"/>
        <dbReference type="ChEBI" id="CHEBI:17388"/>
        <dbReference type="ChEBI" id="CHEBI:57540"/>
        <dbReference type="ChEBI" id="CHEBI:57945"/>
        <dbReference type="ChEBI" id="CHEBI:60039"/>
        <dbReference type="EC" id="1.5.1.2"/>
    </reaction>
</comment>
<dbReference type="Proteomes" id="UP000427373">
    <property type="component" value="Chromosome"/>
</dbReference>
<evidence type="ECO:0000313" key="13">
    <source>
        <dbReference type="Proteomes" id="UP000582213"/>
    </source>
</evidence>
<evidence type="ECO:0000313" key="11">
    <source>
        <dbReference type="EMBL" id="QGR16301.1"/>
    </source>
</evidence>
<dbReference type="PIRSF" id="PIRSF000193">
    <property type="entry name" value="Pyrrol-5-carb_rd"/>
    <property type="match status" value="1"/>
</dbReference>
<evidence type="ECO:0000313" key="10">
    <source>
        <dbReference type="EMBL" id="MBB5252757.1"/>
    </source>
</evidence>
<dbReference type="GO" id="GO:0005737">
    <property type="term" value="C:cytoplasm"/>
    <property type="evidence" value="ECO:0007669"/>
    <property type="project" value="UniProtKB-SubCell"/>
</dbReference>
<evidence type="ECO:0000256" key="5">
    <source>
        <dbReference type="NCBIfam" id="TIGR00112"/>
    </source>
</evidence>
<dbReference type="InterPro" id="IPR029036">
    <property type="entry name" value="P5CR_dimer"/>
</dbReference>
<dbReference type="UniPathway" id="UPA00098">
    <property type="reaction ID" value="UER00361"/>
</dbReference>
<dbReference type="InterPro" id="IPR000304">
    <property type="entry name" value="Pyrroline-COOH_reductase"/>
</dbReference>
<evidence type="ECO:0000256" key="6">
    <source>
        <dbReference type="PIRSR" id="PIRSR000193-1"/>
    </source>
</evidence>
<evidence type="ECO:0000259" key="8">
    <source>
        <dbReference type="Pfam" id="PF03807"/>
    </source>
</evidence>
<dbReference type="InterPro" id="IPR036291">
    <property type="entry name" value="NAD(P)-bd_dom_sf"/>
</dbReference>
<protein>
    <recommendedName>
        <fullName evidence="4 5">Pyrroline-5-carboxylate reductase</fullName>
        <shortName evidence="4">P5C reductase</shortName>
        <shortName evidence="4">P5CR</shortName>
        <ecNumber evidence="4 5">1.5.1.2</ecNumber>
    </recommendedName>
    <alternativeName>
        <fullName evidence="4">PCA reductase</fullName>
    </alternativeName>
</protein>
<name>A0A650CEM9_SULOH</name>
<dbReference type="Gene3D" id="3.40.50.720">
    <property type="entry name" value="NAD(P)-binding Rossmann-like Domain"/>
    <property type="match status" value="1"/>
</dbReference>
<dbReference type="Pfam" id="PF14748">
    <property type="entry name" value="P5CR_dimer"/>
    <property type="match status" value="1"/>
</dbReference>
<dbReference type="GeneID" id="42800202"/>
<dbReference type="NCBIfam" id="TIGR00112">
    <property type="entry name" value="proC"/>
    <property type="match status" value="1"/>
</dbReference>
<dbReference type="InterPro" id="IPR053790">
    <property type="entry name" value="P5CR-like_CS"/>
</dbReference>
<comment type="function">
    <text evidence="4">Catalyzes the reduction of 1-pyrroline-5-carboxylate (PCA) to L-proline.</text>
</comment>
<dbReference type="HAMAP" id="MF_01925">
    <property type="entry name" value="P5C_reductase"/>
    <property type="match status" value="1"/>
</dbReference>
<dbReference type="Pfam" id="PF03807">
    <property type="entry name" value="F420_oxidored"/>
    <property type="match status" value="1"/>
</dbReference>
<dbReference type="Proteomes" id="UP000582213">
    <property type="component" value="Unassembled WGS sequence"/>
</dbReference>
<keyword evidence="12" id="KW-1185">Reference proteome</keyword>
<dbReference type="Gene3D" id="1.10.3730.10">
    <property type="entry name" value="ProC C-terminal domain-like"/>
    <property type="match status" value="1"/>
</dbReference>
<organism evidence="11 12">
    <name type="scientific">Sulfurisphaera ohwakuensis</name>
    <dbReference type="NCBI Taxonomy" id="69656"/>
    <lineage>
        <taxon>Archaea</taxon>
        <taxon>Thermoproteota</taxon>
        <taxon>Thermoprotei</taxon>
        <taxon>Sulfolobales</taxon>
        <taxon>Sulfolobaceae</taxon>
        <taxon>Sulfurisphaera</taxon>
    </lineage>
</organism>
<proteinExistence type="inferred from homology"/>
<feature type="domain" description="Pyrroline-5-carboxylate reductase catalytic N-terminal" evidence="8">
    <location>
        <begin position="2"/>
        <end position="92"/>
    </location>
</feature>
<feature type="binding site" evidence="6">
    <location>
        <position position="50"/>
    </location>
    <ligand>
        <name>NADPH</name>
        <dbReference type="ChEBI" id="CHEBI:57783"/>
    </ligand>
</feature>
<evidence type="ECO:0000256" key="2">
    <source>
        <dbReference type="ARBA" id="ARBA00022857"/>
    </source>
</evidence>
<dbReference type="FunFam" id="1.10.3730.10:FF:000001">
    <property type="entry name" value="Pyrroline-5-carboxylate reductase"/>
    <property type="match status" value="1"/>
</dbReference>
<comment type="similarity">
    <text evidence="1 4 7">Belongs to the pyrroline-5-carboxylate reductase family.</text>
</comment>
<keyword evidence="4 7" id="KW-0028">Amino-acid biosynthesis</keyword>
<evidence type="ECO:0000256" key="4">
    <source>
        <dbReference type="HAMAP-Rule" id="MF_01925"/>
    </source>
</evidence>
<comment type="subcellular location">
    <subcellularLocation>
        <location evidence="4">Cytoplasm</location>
    </subcellularLocation>
</comment>
<comment type="pathway">
    <text evidence="4 7">Amino-acid biosynthesis; L-proline biosynthesis; L-proline from L-glutamate 5-semialdehyde: step 1/1.</text>
</comment>
<dbReference type="EC" id="1.5.1.2" evidence="4 5"/>
<dbReference type="EMBL" id="CP045484">
    <property type="protein sequence ID" value="QGR16301.1"/>
    <property type="molecule type" value="Genomic_DNA"/>
</dbReference>
<dbReference type="PROSITE" id="PS00521">
    <property type="entry name" value="P5CR"/>
    <property type="match status" value="1"/>
</dbReference>
<evidence type="ECO:0000256" key="1">
    <source>
        <dbReference type="ARBA" id="ARBA00005525"/>
    </source>
</evidence>
<comment type="catalytic activity">
    <reaction evidence="4 7">
        <text>L-proline + NADP(+) = (S)-1-pyrroline-5-carboxylate + NADPH + 2 H(+)</text>
        <dbReference type="Rhea" id="RHEA:14109"/>
        <dbReference type="ChEBI" id="CHEBI:15378"/>
        <dbReference type="ChEBI" id="CHEBI:17388"/>
        <dbReference type="ChEBI" id="CHEBI:57783"/>
        <dbReference type="ChEBI" id="CHEBI:58349"/>
        <dbReference type="ChEBI" id="CHEBI:60039"/>
        <dbReference type="EC" id="1.5.1.2"/>
    </reaction>
</comment>
<gene>
    <name evidence="4" type="primary">proC</name>
    <name evidence="11" type="ORF">D1869_03105</name>
    <name evidence="10" type="ORF">HNQ62_000490</name>
</gene>
<dbReference type="InterPro" id="IPR008927">
    <property type="entry name" value="6-PGluconate_DH-like_C_sf"/>
</dbReference>
<dbReference type="EMBL" id="JACHFY010000002">
    <property type="protein sequence ID" value="MBB5252757.1"/>
    <property type="molecule type" value="Genomic_DNA"/>
</dbReference>
<dbReference type="RefSeq" id="WP_156013861.1">
    <property type="nucleotide sequence ID" value="NZ_CP045484.1"/>
</dbReference>
<evidence type="ECO:0000313" key="12">
    <source>
        <dbReference type="Proteomes" id="UP000427373"/>
    </source>
</evidence>
<dbReference type="SUPFAM" id="SSF48179">
    <property type="entry name" value="6-phosphogluconate dehydrogenase C-terminal domain-like"/>
    <property type="match status" value="1"/>
</dbReference>
<feature type="domain" description="Pyrroline-5-carboxylate reductase dimerisation" evidence="9">
    <location>
        <begin position="147"/>
        <end position="249"/>
    </location>
</feature>
<dbReference type="OrthoDB" id="25257at2157"/>
<evidence type="ECO:0000259" key="9">
    <source>
        <dbReference type="Pfam" id="PF14748"/>
    </source>
</evidence>
<keyword evidence="4 7" id="KW-0641">Proline biosynthesis</keyword>
<dbReference type="PANTHER" id="PTHR11645:SF0">
    <property type="entry name" value="PYRROLINE-5-CARBOXYLATE REDUCTASE 3"/>
    <property type="match status" value="1"/>
</dbReference>
<dbReference type="SUPFAM" id="SSF51735">
    <property type="entry name" value="NAD(P)-binding Rossmann-fold domains"/>
    <property type="match status" value="1"/>
</dbReference>
<keyword evidence="3 4" id="KW-0560">Oxidoreductase</keyword>
<feature type="binding site" evidence="6">
    <location>
        <begin position="63"/>
        <end position="66"/>
    </location>
    <ligand>
        <name>NADP(+)</name>
        <dbReference type="ChEBI" id="CHEBI:58349"/>
    </ligand>
</feature>
<dbReference type="InterPro" id="IPR028939">
    <property type="entry name" value="P5C_Rdtase_cat_N"/>
</dbReference>
<evidence type="ECO:0000256" key="7">
    <source>
        <dbReference type="RuleBase" id="RU003903"/>
    </source>
</evidence>
<dbReference type="GO" id="GO:0004735">
    <property type="term" value="F:pyrroline-5-carboxylate reductase activity"/>
    <property type="evidence" value="ECO:0007669"/>
    <property type="project" value="UniProtKB-UniRule"/>
</dbReference>
<reference evidence="10 13" key="2">
    <citation type="submission" date="2020-08" db="EMBL/GenBank/DDBJ databases">
        <title>Genomic Encyclopedia of Type Strains, Phase IV (KMG-IV): sequencing the most valuable type-strain genomes for metagenomic binning, comparative biology and taxonomic classification.</title>
        <authorList>
            <person name="Goeker M."/>
        </authorList>
    </citation>
    <scope>NUCLEOTIDE SEQUENCE [LARGE SCALE GENOMIC DNA]</scope>
    <source>
        <strain evidence="10 13">DSM 12421</strain>
    </source>
</reference>
<dbReference type="PANTHER" id="PTHR11645">
    <property type="entry name" value="PYRROLINE-5-CARBOXYLATE REDUCTASE"/>
    <property type="match status" value="1"/>
</dbReference>
<dbReference type="GO" id="GO:0055129">
    <property type="term" value="P:L-proline biosynthetic process"/>
    <property type="evidence" value="ECO:0007669"/>
    <property type="project" value="UniProtKB-UniRule"/>
</dbReference>
<accession>A0A650CEM9</accession>
<dbReference type="KEGG" id="soh:D1869_03105"/>
<dbReference type="AlphaFoldDB" id="A0A650CEM9"/>
<keyword evidence="2 4" id="KW-0521">NADP</keyword>
<keyword evidence="4" id="KW-0963">Cytoplasm</keyword>